<organism evidence="2 3">
    <name type="scientific">Lithocarpus litseifolius</name>
    <dbReference type="NCBI Taxonomy" id="425828"/>
    <lineage>
        <taxon>Eukaryota</taxon>
        <taxon>Viridiplantae</taxon>
        <taxon>Streptophyta</taxon>
        <taxon>Embryophyta</taxon>
        <taxon>Tracheophyta</taxon>
        <taxon>Spermatophyta</taxon>
        <taxon>Magnoliopsida</taxon>
        <taxon>eudicotyledons</taxon>
        <taxon>Gunneridae</taxon>
        <taxon>Pentapetalae</taxon>
        <taxon>rosids</taxon>
        <taxon>fabids</taxon>
        <taxon>Fagales</taxon>
        <taxon>Fagaceae</taxon>
        <taxon>Lithocarpus</taxon>
    </lineage>
</organism>
<evidence type="ECO:0000313" key="2">
    <source>
        <dbReference type="EMBL" id="KAL0008292.1"/>
    </source>
</evidence>
<dbReference type="EMBL" id="JAZDWU010000003">
    <property type="protein sequence ID" value="KAL0008292.1"/>
    <property type="molecule type" value="Genomic_DNA"/>
</dbReference>
<dbReference type="AlphaFoldDB" id="A0AAW2DCY8"/>
<keyword evidence="3" id="KW-1185">Reference proteome</keyword>
<reference evidence="2 3" key="1">
    <citation type="submission" date="2024-01" db="EMBL/GenBank/DDBJ databases">
        <title>A telomere-to-telomere, gap-free genome of sweet tea (Lithocarpus litseifolius).</title>
        <authorList>
            <person name="Zhou J."/>
        </authorList>
    </citation>
    <scope>NUCLEOTIDE SEQUENCE [LARGE SCALE GENOMIC DNA]</scope>
    <source>
        <strain evidence="2">Zhou-2022a</strain>
        <tissue evidence="2">Leaf</tissue>
    </source>
</reference>
<dbReference type="Proteomes" id="UP001459277">
    <property type="component" value="Unassembled WGS sequence"/>
</dbReference>
<evidence type="ECO:0000256" key="1">
    <source>
        <dbReference type="SAM" id="MobiDB-lite"/>
    </source>
</evidence>
<feature type="compositionally biased region" description="Basic and acidic residues" evidence="1">
    <location>
        <begin position="8"/>
        <end position="17"/>
    </location>
</feature>
<evidence type="ECO:0000313" key="3">
    <source>
        <dbReference type="Proteomes" id="UP001459277"/>
    </source>
</evidence>
<name>A0AAW2DCY8_9ROSI</name>
<proteinExistence type="predicted"/>
<gene>
    <name evidence="2" type="ORF">SO802_009794</name>
</gene>
<sequence>MGSRHRKPLTDTPKEPKNAAVSAEPTTPILACPGYLEPVYHSHGDFMQRFPLGRFAREHFLKLLGFVMNDIKHNFVDTVYAENSVVEGCSSGFDSC</sequence>
<feature type="region of interest" description="Disordered" evidence="1">
    <location>
        <begin position="1"/>
        <end position="25"/>
    </location>
</feature>
<accession>A0AAW2DCY8</accession>
<comment type="caution">
    <text evidence="2">The sequence shown here is derived from an EMBL/GenBank/DDBJ whole genome shotgun (WGS) entry which is preliminary data.</text>
</comment>
<protein>
    <submittedName>
        <fullName evidence="2">Uncharacterized protein</fullName>
    </submittedName>
</protein>